<keyword evidence="1" id="KW-0812">Transmembrane</keyword>
<evidence type="ECO:0000313" key="3">
    <source>
        <dbReference type="Proteomes" id="UP001445076"/>
    </source>
</evidence>
<accession>A0AAW0Y3A6</accession>
<reference evidence="2 3" key="1">
    <citation type="journal article" date="2024" name="BMC Genomics">
        <title>Genome assembly of redclaw crayfish (Cherax quadricarinatus) provides insights into its immune adaptation and hypoxia tolerance.</title>
        <authorList>
            <person name="Liu Z."/>
            <person name="Zheng J."/>
            <person name="Li H."/>
            <person name="Fang K."/>
            <person name="Wang S."/>
            <person name="He J."/>
            <person name="Zhou D."/>
            <person name="Weng S."/>
            <person name="Chi M."/>
            <person name="Gu Z."/>
            <person name="He J."/>
            <person name="Li F."/>
            <person name="Wang M."/>
        </authorList>
    </citation>
    <scope>NUCLEOTIDE SEQUENCE [LARGE SCALE GENOMIC DNA]</scope>
    <source>
        <strain evidence="2">ZL_2023a</strain>
    </source>
</reference>
<evidence type="ECO:0000256" key="1">
    <source>
        <dbReference type="SAM" id="Phobius"/>
    </source>
</evidence>
<dbReference type="EMBL" id="JARKIK010000009">
    <property type="protein sequence ID" value="KAK8749840.1"/>
    <property type="molecule type" value="Genomic_DNA"/>
</dbReference>
<feature type="transmembrane region" description="Helical" evidence="1">
    <location>
        <begin position="37"/>
        <end position="61"/>
    </location>
</feature>
<proteinExistence type="predicted"/>
<name>A0AAW0Y3A6_CHEQU</name>
<evidence type="ECO:0000313" key="2">
    <source>
        <dbReference type="EMBL" id="KAK8749840.1"/>
    </source>
</evidence>
<keyword evidence="1" id="KW-1133">Transmembrane helix</keyword>
<keyword evidence="1" id="KW-0472">Membrane</keyword>
<gene>
    <name evidence="2" type="ORF">OTU49_015584</name>
</gene>
<protein>
    <submittedName>
        <fullName evidence="2">Uncharacterized protein</fullName>
    </submittedName>
</protein>
<sequence>GSGRDNISVGITVETELRPERMTDVVEKQSVVSWSTAMLLLGHCLLALGVLLLFVLAFTCLRRYLRRSKSKAPLPTPPVCRRQLSVHSVYPPTPPITREQLSVYTICRPTPPDSPLISVKPTGKSASPISLFTVDTTAIQPRLSHTSPPLTPPLYPHHSNIRTTCPQLGASPHLPLRTSWSVPGRLYRLLES</sequence>
<comment type="caution">
    <text evidence="2">The sequence shown here is derived from an EMBL/GenBank/DDBJ whole genome shotgun (WGS) entry which is preliminary data.</text>
</comment>
<keyword evidence="3" id="KW-1185">Reference proteome</keyword>
<organism evidence="2 3">
    <name type="scientific">Cherax quadricarinatus</name>
    <name type="common">Australian red claw crayfish</name>
    <dbReference type="NCBI Taxonomy" id="27406"/>
    <lineage>
        <taxon>Eukaryota</taxon>
        <taxon>Metazoa</taxon>
        <taxon>Ecdysozoa</taxon>
        <taxon>Arthropoda</taxon>
        <taxon>Crustacea</taxon>
        <taxon>Multicrustacea</taxon>
        <taxon>Malacostraca</taxon>
        <taxon>Eumalacostraca</taxon>
        <taxon>Eucarida</taxon>
        <taxon>Decapoda</taxon>
        <taxon>Pleocyemata</taxon>
        <taxon>Astacidea</taxon>
        <taxon>Parastacoidea</taxon>
        <taxon>Parastacidae</taxon>
        <taxon>Cherax</taxon>
    </lineage>
</organism>
<dbReference type="AlphaFoldDB" id="A0AAW0Y3A6"/>
<feature type="non-terminal residue" evidence="2">
    <location>
        <position position="1"/>
    </location>
</feature>
<dbReference type="Proteomes" id="UP001445076">
    <property type="component" value="Unassembled WGS sequence"/>
</dbReference>